<protein>
    <submittedName>
        <fullName evidence="1">Uncharacterized protein</fullName>
    </submittedName>
</protein>
<dbReference type="EMBL" id="JADBGG010000074">
    <property type="protein sequence ID" value="MBE1427419.1"/>
    <property type="molecule type" value="Genomic_DNA"/>
</dbReference>
<dbReference type="Proteomes" id="UP000639010">
    <property type="component" value="Unassembled WGS sequence"/>
</dbReference>
<evidence type="ECO:0000313" key="1">
    <source>
        <dbReference type="EMBL" id="MBE1427419.1"/>
    </source>
</evidence>
<organism evidence="1 2">
    <name type="scientific">Desulfomicrobium macestii</name>
    <dbReference type="NCBI Taxonomy" id="90731"/>
    <lineage>
        <taxon>Bacteria</taxon>
        <taxon>Pseudomonadati</taxon>
        <taxon>Thermodesulfobacteriota</taxon>
        <taxon>Desulfovibrionia</taxon>
        <taxon>Desulfovibrionales</taxon>
        <taxon>Desulfomicrobiaceae</taxon>
        <taxon>Desulfomicrobium</taxon>
    </lineage>
</organism>
<gene>
    <name evidence="1" type="ORF">H4684_004116</name>
</gene>
<comment type="caution">
    <text evidence="1">The sequence shown here is derived from an EMBL/GenBank/DDBJ whole genome shotgun (WGS) entry which is preliminary data.</text>
</comment>
<sequence>MRVTILEEAGYHEALYGLGFSFGLTSDEQGLIMGTPMFDRLEKRAHLLAGLGKGHDKFLRQIIMWVEVDAPLI</sequence>
<name>A0ABR9H9P2_9BACT</name>
<reference evidence="1 2" key="1">
    <citation type="submission" date="2020-10" db="EMBL/GenBank/DDBJ databases">
        <title>Genomic Encyclopedia of Type Strains, Phase IV (KMG-IV): sequencing the most valuable type-strain genomes for metagenomic binning, comparative biology and taxonomic classification.</title>
        <authorList>
            <person name="Goeker M."/>
        </authorList>
    </citation>
    <scope>NUCLEOTIDE SEQUENCE [LARGE SCALE GENOMIC DNA]</scope>
    <source>
        <strain evidence="1 2">DSM 4194</strain>
    </source>
</reference>
<dbReference type="RefSeq" id="WP_192625147.1">
    <property type="nucleotide sequence ID" value="NZ_JADBGG010000074.1"/>
</dbReference>
<proteinExistence type="predicted"/>
<keyword evidence="2" id="KW-1185">Reference proteome</keyword>
<accession>A0ABR9H9P2</accession>
<evidence type="ECO:0000313" key="2">
    <source>
        <dbReference type="Proteomes" id="UP000639010"/>
    </source>
</evidence>